<dbReference type="Pfam" id="PF01019">
    <property type="entry name" value="G_glu_transpept"/>
    <property type="match status" value="1"/>
</dbReference>
<dbReference type="Proteomes" id="UP000828390">
    <property type="component" value="Unassembled WGS sequence"/>
</dbReference>
<dbReference type="PANTHER" id="PTHR43881:SF1">
    <property type="entry name" value="GAMMA-GLUTAMYLTRANSPEPTIDASE (AFU_ORTHOLOGUE AFUA_4G13580)"/>
    <property type="match status" value="1"/>
</dbReference>
<dbReference type="PRINTS" id="PR01210">
    <property type="entry name" value="GGTRANSPTASE"/>
</dbReference>
<feature type="binding site" evidence="2">
    <location>
        <position position="444"/>
    </location>
    <ligand>
        <name>L-glutamate</name>
        <dbReference type="ChEBI" id="CHEBI:29985"/>
    </ligand>
</feature>
<dbReference type="NCBIfam" id="TIGR00066">
    <property type="entry name" value="g_glut_trans"/>
    <property type="match status" value="1"/>
</dbReference>
<dbReference type="Gene3D" id="1.10.246.130">
    <property type="match status" value="1"/>
</dbReference>
<comment type="caution">
    <text evidence="3">The sequence shown here is derived from an EMBL/GenBank/DDBJ whole genome shotgun (WGS) entry which is preliminary data.</text>
</comment>
<dbReference type="SUPFAM" id="SSF56235">
    <property type="entry name" value="N-terminal nucleophile aminohydrolases (Ntn hydrolases)"/>
    <property type="match status" value="1"/>
</dbReference>
<keyword evidence="4" id="KW-1185">Reference proteome</keyword>
<protein>
    <recommendedName>
        <fullName evidence="5">Gamma-glutamyltransferase</fullName>
    </recommendedName>
</protein>
<dbReference type="InterPro" id="IPR043138">
    <property type="entry name" value="GGT_lsub"/>
</dbReference>
<sequence length="560" mass="60164">MDHELLFNSNRSVLVCRNGCVASSQPLASLIGVDILKLGGNAADAAVAVAAALNVTEPTSTGIGGDAFCLFYNRSTKNVHGLNGSGRAPGQLTIDRLQSEGYGLDKPLPVNHGHTVTVPGAAAAWCDAVEKFGSGKLSMLDILQPAIRLAEEGFPVQKITAHAWAKGAWLLQEKRNMFGQDLLINGQPPKHGEVMQNPWLANTFKALATHGKCGFYEGRIAEEVCKVVQKFGGLMTPEDLKTNVSTFEEPIKTDYKGHIVWEIPPNGQGITALMALNILEGYNLQAMGHNSSAYLHTLIEALRLSFADVARYCADTSKVHVPIEKMLCKDYAAERRALIKENVTLPNVSDGETLKGNDTVYFTVTDCGGNACSFINSNYMGFGTGIVPENCGFTLQNRGLNFSLDPGHPNVVAPHKRPYHTIIPAMVTSAETGELLASFGVMGGFMQPQGHVQVLLNMLEFGMDPQQALDMPRFCIGHGHTMSEGSLNHVALETGISESAVQQLVAMGHNITANVSGYNRAIFGRGQIIAKGTWPFNHVGESNVYWAGSDPRADGAAIGY</sequence>
<dbReference type="Gene3D" id="3.60.20.40">
    <property type="match status" value="1"/>
</dbReference>
<evidence type="ECO:0000256" key="2">
    <source>
        <dbReference type="PIRSR" id="PIRSR600101-2"/>
    </source>
</evidence>
<evidence type="ECO:0000313" key="4">
    <source>
        <dbReference type="Proteomes" id="UP000828390"/>
    </source>
</evidence>
<evidence type="ECO:0000313" key="3">
    <source>
        <dbReference type="EMBL" id="KAH3872512.1"/>
    </source>
</evidence>
<evidence type="ECO:0000256" key="1">
    <source>
        <dbReference type="PIRSR" id="PIRSR600101-1"/>
    </source>
</evidence>
<dbReference type="InterPro" id="IPR052896">
    <property type="entry name" value="GGT-like_enzyme"/>
</dbReference>
<dbReference type="OrthoDB" id="2015213at2759"/>
<proteinExistence type="predicted"/>
<gene>
    <name evidence="3" type="ORF">DPMN_035729</name>
</gene>
<evidence type="ECO:0008006" key="5">
    <source>
        <dbReference type="Google" id="ProtNLM"/>
    </source>
</evidence>
<feature type="active site" description="Nucleophile" evidence="1">
    <location>
        <position position="359"/>
    </location>
</feature>
<accession>A0A9D4M7U8</accession>
<dbReference type="InterPro" id="IPR000101">
    <property type="entry name" value="GGT_peptidase"/>
</dbReference>
<reference evidence="3" key="2">
    <citation type="submission" date="2020-11" db="EMBL/GenBank/DDBJ databases">
        <authorList>
            <person name="McCartney M.A."/>
            <person name="Auch B."/>
            <person name="Kono T."/>
            <person name="Mallez S."/>
            <person name="Becker A."/>
            <person name="Gohl D.M."/>
            <person name="Silverstein K.A.T."/>
            <person name="Koren S."/>
            <person name="Bechman K.B."/>
            <person name="Herman A."/>
            <person name="Abrahante J.E."/>
            <person name="Garbe J."/>
        </authorList>
    </citation>
    <scope>NUCLEOTIDE SEQUENCE</scope>
    <source>
        <strain evidence="3">Duluth1</strain>
        <tissue evidence="3">Whole animal</tissue>
    </source>
</reference>
<dbReference type="InterPro" id="IPR043137">
    <property type="entry name" value="GGT_ssub_C"/>
</dbReference>
<organism evidence="3 4">
    <name type="scientific">Dreissena polymorpha</name>
    <name type="common">Zebra mussel</name>
    <name type="synonym">Mytilus polymorpha</name>
    <dbReference type="NCBI Taxonomy" id="45954"/>
    <lineage>
        <taxon>Eukaryota</taxon>
        <taxon>Metazoa</taxon>
        <taxon>Spiralia</taxon>
        <taxon>Lophotrochozoa</taxon>
        <taxon>Mollusca</taxon>
        <taxon>Bivalvia</taxon>
        <taxon>Autobranchia</taxon>
        <taxon>Heteroconchia</taxon>
        <taxon>Euheterodonta</taxon>
        <taxon>Imparidentia</taxon>
        <taxon>Neoheterodontei</taxon>
        <taxon>Myida</taxon>
        <taxon>Dreissenoidea</taxon>
        <taxon>Dreissenidae</taxon>
        <taxon>Dreissena</taxon>
    </lineage>
</organism>
<dbReference type="InterPro" id="IPR029055">
    <property type="entry name" value="Ntn_hydrolases_N"/>
</dbReference>
<dbReference type="GO" id="GO:0006751">
    <property type="term" value="P:glutathione catabolic process"/>
    <property type="evidence" value="ECO:0007669"/>
    <property type="project" value="InterPro"/>
</dbReference>
<name>A0A9D4M7U8_DREPO</name>
<dbReference type="GO" id="GO:0036374">
    <property type="term" value="F:glutathione hydrolase activity"/>
    <property type="evidence" value="ECO:0007669"/>
    <property type="project" value="InterPro"/>
</dbReference>
<dbReference type="AlphaFoldDB" id="A0A9D4M7U8"/>
<dbReference type="EMBL" id="JAIWYP010000002">
    <property type="protein sequence ID" value="KAH3872512.1"/>
    <property type="molecule type" value="Genomic_DNA"/>
</dbReference>
<reference evidence="3" key="1">
    <citation type="journal article" date="2019" name="bioRxiv">
        <title>The Genome of the Zebra Mussel, Dreissena polymorpha: A Resource for Invasive Species Research.</title>
        <authorList>
            <person name="McCartney M.A."/>
            <person name="Auch B."/>
            <person name="Kono T."/>
            <person name="Mallez S."/>
            <person name="Zhang Y."/>
            <person name="Obille A."/>
            <person name="Becker A."/>
            <person name="Abrahante J.E."/>
            <person name="Garbe J."/>
            <person name="Badalamenti J.P."/>
            <person name="Herman A."/>
            <person name="Mangelson H."/>
            <person name="Liachko I."/>
            <person name="Sullivan S."/>
            <person name="Sone E.D."/>
            <person name="Koren S."/>
            <person name="Silverstein K.A.T."/>
            <person name="Beckman K.B."/>
            <person name="Gohl D.M."/>
        </authorList>
    </citation>
    <scope>NUCLEOTIDE SEQUENCE</scope>
    <source>
        <strain evidence="3">Duluth1</strain>
        <tissue evidence="3">Whole animal</tissue>
    </source>
</reference>
<dbReference type="PANTHER" id="PTHR43881">
    <property type="entry name" value="GAMMA-GLUTAMYLTRANSPEPTIDASE (AFU_ORTHOLOGUE AFUA_4G13580)"/>
    <property type="match status" value="1"/>
</dbReference>